<dbReference type="Gene3D" id="3.40.390.30">
    <property type="entry name" value="Metalloproteases ('zincins'), catalytic domain"/>
    <property type="match status" value="1"/>
</dbReference>
<dbReference type="NCBIfam" id="TIGR00043">
    <property type="entry name" value="rRNA maturation RNase YbeY"/>
    <property type="match status" value="1"/>
</dbReference>
<keyword evidence="5 7" id="KW-0378">Hydrolase</keyword>
<dbReference type="Pfam" id="PF02130">
    <property type="entry name" value="YbeY"/>
    <property type="match status" value="1"/>
</dbReference>
<sequence>MPGELFNDQEIKLNLDVIKHICDAVLLKEGREENVNIVFVKIDEIENYNRSYRKKHEPTDVLSFTYGLPELLGEVYVCPEYVKENAKEFGVTFNEELLRVCIHGLLHLCGYDHEKDEESARQMFDRQESYLSYFSDSFDKIS</sequence>
<keyword evidence="4 7" id="KW-0255">Endonuclease</keyword>
<comment type="cofactor">
    <cofactor evidence="7">
        <name>Zn(2+)</name>
        <dbReference type="ChEBI" id="CHEBI:29105"/>
    </cofactor>
    <text evidence="7">Binds 1 zinc ion.</text>
</comment>
<name>A0A7V3VT31_9BACT</name>
<dbReference type="EMBL" id="DTPE01000167">
    <property type="protein sequence ID" value="HGE75255.1"/>
    <property type="molecule type" value="Genomic_DNA"/>
</dbReference>
<comment type="similarity">
    <text evidence="1 7">Belongs to the endoribonuclease YbeY family.</text>
</comment>
<evidence type="ECO:0000256" key="1">
    <source>
        <dbReference type="ARBA" id="ARBA00010875"/>
    </source>
</evidence>
<protein>
    <recommendedName>
        <fullName evidence="7">Endoribonuclease YbeY</fullName>
        <ecNumber evidence="7">3.1.-.-</ecNumber>
    </recommendedName>
</protein>
<evidence type="ECO:0000256" key="7">
    <source>
        <dbReference type="HAMAP-Rule" id="MF_00009"/>
    </source>
</evidence>
<keyword evidence="7" id="KW-0698">rRNA processing</keyword>
<dbReference type="GO" id="GO:0008270">
    <property type="term" value="F:zinc ion binding"/>
    <property type="evidence" value="ECO:0007669"/>
    <property type="project" value="UniProtKB-UniRule"/>
</dbReference>
<dbReference type="GO" id="GO:0005737">
    <property type="term" value="C:cytoplasm"/>
    <property type="evidence" value="ECO:0007669"/>
    <property type="project" value="UniProtKB-SubCell"/>
</dbReference>
<evidence type="ECO:0000256" key="3">
    <source>
        <dbReference type="ARBA" id="ARBA00022723"/>
    </source>
</evidence>
<keyword evidence="2 7" id="KW-0540">Nuclease</keyword>
<dbReference type="PANTHER" id="PTHR46986">
    <property type="entry name" value="ENDORIBONUCLEASE YBEY, CHLOROPLASTIC"/>
    <property type="match status" value="1"/>
</dbReference>
<keyword evidence="3 7" id="KW-0479">Metal-binding</keyword>
<dbReference type="PANTHER" id="PTHR46986:SF1">
    <property type="entry name" value="ENDORIBONUCLEASE YBEY, CHLOROPLASTIC"/>
    <property type="match status" value="1"/>
</dbReference>
<proteinExistence type="inferred from homology"/>
<comment type="function">
    <text evidence="7">Single strand-specific metallo-endoribonuclease involved in late-stage 70S ribosome quality control and in maturation of the 3' terminus of the 16S rRNA.</text>
</comment>
<dbReference type="HAMAP" id="MF_00009">
    <property type="entry name" value="Endoribonucl_YbeY"/>
    <property type="match status" value="1"/>
</dbReference>
<dbReference type="InterPro" id="IPR023091">
    <property type="entry name" value="MetalPrtase_cat_dom_sf_prd"/>
</dbReference>
<evidence type="ECO:0000256" key="5">
    <source>
        <dbReference type="ARBA" id="ARBA00022801"/>
    </source>
</evidence>
<keyword evidence="7" id="KW-0963">Cytoplasm</keyword>
<comment type="caution">
    <text evidence="8">The sequence shown here is derived from an EMBL/GenBank/DDBJ whole genome shotgun (WGS) entry which is preliminary data.</text>
</comment>
<accession>A0A7V3VT31</accession>
<feature type="binding site" evidence="7">
    <location>
        <position position="107"/>
    </location>
    <ligand>
        <name>Zn(2+)</name>
        <dbReference type="ChEBI" id="CHEBI:29105"/>
        <note>catalytic</note>
    </ligand>
</feature>
<keyword evidence="6 7" id="KW-0862">Zinc</keyword>
<dbReference type="GO" id="GO:0006364">
    <property type="term" value="P:rRNA processing"/>
    <property type="evidence" value="ECO:0007669"/>
    <property type="project" value="UniProtKB-UniRule"/>
</dbReference>
<organism evidence="8">
    <name type="scientific">Mesoaciditoga lauensis</name>
    <dbReference type="NCBI Taxonomy" id="1495039"/>
    <lineage>
        <taxon>Bacteria</taxon>
        <taxon>Thermotogati</taxon>
        <taxon>Thermotogota</taxon>
        <taxon>Thermotogae</taxon>
        <taxon>Mesoaciditogales</taxon>
        <taxon>Mesoaciditogaceae</taxon>
        <taxon>Mesoaciditoga</taxon>
    </lineage>
</organism>
<evidence type="ECO:0000256" key="6">
    <source>
        <dbReference type="ARBA" id="ARBA00022833"/>
    </source>
</evidence>
<evidence type="ECO:0000256" key="2">
    <source>
        <dbReference type="ARBA" id="ARBA00022722"/>
    </source>
</evidence>
<dbReference type="EC" id="3.1.-.-" evidence="7"/>
<dbReference type="SUPFAM" id="SSF55486">
    <property type="entry name" value="Metalloproteases ('zincins'), catalytic domain"/>
    <property type="match status" value="1"/>
</dbReference>
<feature type="binding site" evidence="7">
    <location>
        <position position="103"/>
    </location>
    <ligand>
        <name>Zn(2+)</name>
        <dbReference type="ChEBI" id="CHEBI:29105"/>
        <note>catalytic</note>
    </ligand>
</feature>
<dbReference type="AlphaFoldDB" id="A0A7V3VT31"/>
<reference evidence="8" key="1">
    <citation type="journal article" date="2020" name="mSystems">
        <title>Genome- and Community-Level Interaction Insights into Carbon Utilization and Element Cycling Functions of Hydrothermarchaeota in Hydrothermal Sediment.</title>
        <authorList>
            <person name="Zhou Z."/>
            <person name="Liu Y."/>
            <person name="Xu W."/>
            <person name="Pan J."/>
            <person name="Luo Z.H."/>
            <person name="Li M."/>
        </authorList>
    </citation>
    <scope>NUCLEOTIDE SEQUENCE [LARGE SCALE GENOMIC DNA]</scope>
    <source>
        <strain evidence="8">SpSt-966</strain>
    </source>
</reference>
<dbReference type="GO" id="GO:0004222">
    <property type="term" value="F:metalloendopeptidase activity"/>
    <property type="evidence" value="ECO:0007669"/>
    <property type="project" value="InterPro"/>
</dbReference>
<evidence type="ECO:0000313" key="8">
    <source>
        <dbReference type="EMBL" id="HGE75255.1"/>
    </source>
</evidence>
<keyword evidence="7" id="KW-0690">Ribosome biogenesis</keyword>
<evidence type="ECO:0000256" key="4">
    <source>
        <dbReference type="ARBA" id="ARBA00022759"/>
    </source>
</evidence>
<dbReference type="GO" id="GO:0004521">
    <property type="term" value="F:RNA endonuclease activity"/>
    <property type="evidence" value="ECO:0007669"/>
    <property type="project" value="UniProtKB-UniRule"/>
</dbReference>
<dbReference type="InterPro" id="IPR002036">
    <property type="entry name" value="YbeY"/>
</dbReference>
<feature type="binding site" evidence="7">
    <location>
        <position position="113"/>
    </location>
    <ligand>
        <name>Zn(2+)</name>
        <dbReference type="ChEBI" id="CHEBI:29105"/>
        <note>catalytic</note>
    </ligand>
</feature>
<comment type="subcellular location">
    <subcellularLocation>
        <location evidence="7">Cytoplasm</location>
    </subcellularLocation>
</comment>
<gene>
    <name evidence="7 8" type="primary">ybeY</name>
    <name evidence="8" type="ORF">ENX73_03935</name>
</gene>